<feature type="compositionally biased region" description="Low complexity" evidence="1">
    <location>
        <begin position="106"/>
        <end position="118"/>
    </location>
</feature>
<feature type="compositionally biased region" description="Polar residues" evidence="1">
    <location>
        <begin position="86"/>
        <end position="105"/>
    </location>
</feature>
<comment type="caution">
    <text evidence="2">The sequence shown here is derived from an EMBL/GenBank/DDBJ whole genome shotgun (WGS) entry which is preliminary data.</text>
</comment>
<dbReference type="GO" id="GO:0035556">
    <property type="term" value="P:intracellular signal transduction"/>
    <property type="evidence" value="ECO:0007669"/>
    <property type="project" value="InterPro"/>
</dbReference>
<organism evidence="2 3">
    <name type="scientific">Scyliorhinus torazame</name>
    <name type="common">Cloudy catshark</name>
    <name type="synonym">Catulus torazame</name>
    <dbReference type="NCBI Taxonomy" id="75743"/>
    <lineage>
        <taxon>Eukaryota</taxon>
        <taxon>Metazoa</taxon>
        <taxon>Chordata</taxon>
        <taxon>Craniata</taxon>
        <taxon>Vertebrata</taxon>
        <taxon>Chondrichthyes</taxon>
        <taxon>Elasmobranchii</taxon>
        <taxon>Galeomorphii</taxon>
        <taxon>Galeoidea</taxon>
        <taxon>Carcharhiniformes</taxon>
        <taxon>Scyliorhinidae</taxon>
        <taxon>Scyliorhinus</taxon>
    </lineage>
</organism>
<evidence type="ECO:0000313" key="2">
    <source>
        <dbReference type="EMBL" id="GCB70735.1"/>
    </source>
</evidence>
<keyword evidence="3" id="KW-1185">Reference proteome</keyword>
<proteinExistence type="predicted"/>
<reference evidence="2 3" key="1">
    <citation type="journal article" date="2018" name="Nat. Ecol. Evol.">
        <title>Shark genomes provide insights into elasmobranch evolution and the origin of vertebrates.</title>
        <authorList>
            <person name="Hara Y"/>
            <person name="Yamaguchi K"/>
            <person name="Onimaru K"/>
            <person name="Kadota M"/>
            <person name="Koyanagi M"/>
            <person name="Keeley SD"/>
            <person name="Tatsumi K"/>
            <person name="Tanaka K"/>
            <person name="Motone F"/>
            <person name="Kageyama Y"/>
            <person name="Nozu R"/>
            <person name="Adachi N"/>
            <person name="Nishimura O"/>
            <person name="Nakagawa R"/>
            <person name="Tanegashima C"/>
            <person name="Kiyatake I"/>
            <person name="Matsumoto R"/>
            <person name="Murakumo K"/>
            <person name="Nishida K"/>
            <person name="Terakita A"/>
            <person name="Kuratani S"/>
            <person name="Sato K"/>
            <person name="Hyodo S Kuraku.S."/>
        </authorList>
    </citation>
    <scope>NUCLEOTIDE SEQUENCE [LARGE SCALE GENOMIC DNA]</scope>
</reference>
<dbReference type="EMBL" id="BFAA01000302">
    <property type="protein sequence ID" value="GCB70735.1"/>
    <property type="molecule type" value="Genomic_DNA"/>
</dbReference>
<dbReference type="InterPro" id="IPR036572">
    <property type="entry name" value="Doublecortin_dom_sf"/>
</dbReference>
<feature type="compositionally biased region" description="Acidic residues" evidence="1">
    <location>
        <begin position="134"/>
        <end position="143"/>
    </location>
</feature>
<dbReference type="OrthoDB" id="1738954at2759"/>
<evidence type="ECO:0008006" key="4">
    <source>
        <dbReference type="Google" id="ProtNLM"/>
    </source>
</evidence>
<dbReference type="STRING" id="75743.A0A401PC87"/>
<dbReference type="AlphaFoldDB" id="A0A401PC87"/>
<gene>
    <name evidence="2" type="ORF">scyTo_0001359</name>
</gene>
<dbReference type="Proteomes" id="UP000288216">
    <property type="component" value="Unassembled WGS sequence"/>
</dbReference>
<name>A0A401PC87_SCYTO</name>
<accession>A0A401PC87</accession>
<evidence type="ECO:0000256" key="1">
    <source>
        <dbReference type="SAM" id="MobiDB-lite"/>
    </source>
</evidence>
<protein>
    <recommendedName>
        <fullName evidence="4">Doublecortin domain-containing protein</fullName>
    </recommendedName>
</protein>
<sequence length="143" mass="15321">MDSKVSCLQDFFGDDDVFIACGPEKFRYAQDDFSLDENEVHRSRTLGGFDVECRVVKTNTGGKSANASQTRSTSKSSGASRRSKSPADSANGTSSSQLSTPRSNKSPVSTPISTPTSPGCLRKHKDLYLPLSLDDSDSLGDSM</sequence>
<feature type="compositionally biased region" description="Low complexity" evidence="1">
    <location>
        <begin position="67"/>
        <end position="80"/>
    </location>
</feature>
<feature type="region of interest" description="Disordered" evidence="1">
    <location>
        <begin position="60"/>
        <end position="143"/>
    </location>
</feature>
<evidence type="ECO:0000313" key="3">
    <source>
        <dbReference type="Proteomes" id="UP000288216"/>
    </source>
</evidence>
<dbReference type="Gene3D" id="3.10.20.230">
    <property type="entry name" value="Doublecortin domain"/>
    <property type="match status" value="1"/>
</dbReference>